<dbReference type="SUPFAM" id="SSF54495">
    <property type="entry name" value="UBC-like"/>
    <property type="match status" value="1"/>
</dbReference>
<comment type="caution">
    <text evidence="3">The sequence shown here is derived from an EMBL/GenBank/DDBJ whole genome shotgun (WGS) entry which is preliminary data.</text>
</comment>
<organism evidence="3 4">
    <name type="scientific">Euplotes crassus</name>
    <dbReference type="NCBI Taxonomy" id="5936"/>
    <lineage>
        <taxon>Eukaryota</taxon>
        <taxon>Sar</taxon>
        <taxon>Alveolata</taxon>
        <taxon>Ciliophora</taxon>
        <taxon>Intramacronucleata</taxon>
        <taxon>Spirotrichea</taxon>
        <taxon>Hypotrichia</taxon>
        <taxon>Euplotida</taxon>
        <taxon>Euplotidae</taxon>
        <taxon>Moneuplotes</taxon>
    </lineage>
</organism>
<dbReference type="AlphaFoldDB" id="A0AAD1X5I0"/>
<keyword evidence="4" id="KW-1185">Reference proteome</keyword>
<accession>A0AAD1X5I0</accession>
<proteinExistence type="predicted"/>
<sequence>MPPRISRDIEEILYAYGETADRAKYSTLFSQFRKIDVYAQEPYKKEFEVENPDLARKPSMSSSLNWLNKDNQGEVEMDCDGYAPTSPFLKLQRNIIVPLAIIKSENGTKAAYHWNIFIPPDYPFMPPHVYSLDNISHEDIDPSGRLLIYALEEGWSPCLTLNSVICILELFICGTLEDKEPRDNLQLDSNYFSNTNSKGYELERIQKKKKCPFYRRRRYESMEKDDTTQESSYESPQNVKSKKRVKKGTSPLENLLISNSSRKTRLGDKM</sequence>
<dbReference type="Pfam" id="PF00179">
    <property type="entry name" value="UQ_con"/>
    <property type="match status" value="1"/>
</dbReference>
<feature type="compositionally biased region" description="Polar residues" evidence="1">
    <location>
        <begin position="229"/>
        <end position="239"/>
    </location>
</feature>
<evidence type="ECO:0000313" key="4">
    <source>
        <dbReference type="Proteomes" id="UP001295684"/>
    </source>
</evidence>
<feature type="region of interest" description="Disordered" evidence="1">
    <location>
        <begin position="222"/>
        <end position="270"/>
    </location>
</feature>
<evidence type="ECO:0000259" key="2">
    <source>
        <dbReference type="PROSITE" id="PS50127"/>
    </source>
</evidence>
<evidence type="ECO:0000256" key="1">
    <source>
        <dbReference type="SAM" id="MobiDB-lite"/>
    </source>
</evidence>
<dbReference type="InterPro" id="IPR000608">
    <property type="entry name" value="UBC"/>
</dbReference>
<dbReference type="EMBL" id="CAMPGE010004988">
    <property type="protein sequence ID" value="CAI2363838.1"/>
    <property type="molecule type" value="Genomic_DNA"/>
</dbReference>
<dbReference type="Proteomes" id="UP001295684">
    <property type="component" value="Unassembled WGS sequence"/>
</dbReference>
<evidence type="ECO:0000313" key="3">
    <source>
        <dbReference type="EMBL" id="CAI2363838.1"/>
    </source>
</evidence>
<name>A0AAD1X5I0_EUPCR</name>
<protein>
    <recommendedName>
        <fullName evidence="2">UBC core domain-containing protein</fullName>
    </recommendedName>
</protein>
<feature type="domain" description="UBC core" evidence="2">
    <location>
        <begin position="61"/>
        <end position="213"/>
    </location>
</feature>
<gene>
    <name evidence="3" type="ORF">ECRASSUSDP1_LOCUS5178</name>
</gene>
<reference evidence="3" key="1">
    <citation type="submission" date="2023-07" db="EMBL/GenBank/DDBJ databases">
        <authorList>
            <consortium name="AG Swart"/>
            <person name="Singh M."/>
            <person name="Singh A."/>
            <person name="Seah K."/>
            <person name="Emmerich C."/>
        </authorList>
    </citation>
    <scope>NUCLEOTIDE SEQUENCE</scope>
    <source>
        <strain evidence="3">DP1</strain>
    </source>
</reference>
<dbReference type="Gene3D" id="3.10.110.10">
    <property type="entry name" value="Ubiquitin Conjugating Enzyme"/>
    <property type="match status" value="1"/>
</dbReference>
<dbReference type="InterPro" id="IPR016135">
    <property type="entry name" value="UBQ-conjugating_enzyme/RWD"/>
</dbReference>
<dbReference type="PROSITE" id="PS50127">
    <property type="entry name" value="UBC_2"/>
    <property type="match status" value="1"/>
</dbReference>